<dbReference type="InterPro" id="IPR003488">
    <property type="entry name" value="DprA"/>
</dbReference>
<evidence type="ECO:0000256" key="1">
    <source>
        <dbReference type="ARBA" id="ARBA00006525"/>
    </source>
</evidence>
<dbReference type="AlphaFoldDB" id="A0A9D2ATN6"/>
<reference evidence="4" key="2">
    <citation type="submission" date="2021-04" db="EMBL/GenBank/DDBJ databases">
        <authorList>
            <person name="Gilroy R."/>
        </authorList>
    </citation>
    <scope>NUCLEOTIDE SEQUENCE</scope>
    <source>
        <strain evidence="4">ChiSjej5B23-15282</strain>
    </source>
</reference>
<evidence type="ECO:0000313" key="4">
    <source>
        <dbReference type="EMBL" id="HIX49523.1"/>
    </source>
</evidence>
<dbReference type="PANTHER" id="PTHR43022">
    <property type="entry name" value="PROTEIN SMF"/>
    <property type="match status" value="1"/>
</dbReference>
<dbReference type="PANTHER" id="PTHR43022:SF1">
    <property type="entry name" value="PROTEIN SMF"/>
    <property type="match status" value="1"/>
</dbReference>
<comment type="similarity">
    <text evidence="1">Belongs to the DprA/Smf family.</text>
</comment>
<feature type="domain" description="Smf/DprA SLOG" evidence="2">
    <location>
        <begin position="77"/>
        <end position="285"/>
    </location>
</feature>
<feature type="domain" description="DprA winged helix" evidence="3">
    <location>
        <begin position="309"/>
        <end position="356"/>
    </location>
</feature>
<protein>
    <submittedName>
        <fullName evidence="4">DNA-processing protein DprA</fullName>
    </submittedName>
</protein>
<dbReference type="Pfam" id="PF02481">
    <property type="entry name" value="DNA_processg_A"/>
    <property type="match status" value="1"/>
</dbReference>
<name>A0A9D2ATN6_9FIRM</name>
<dbReference type="Proteomes" id="UP000824243">
    <property type="component" value="Unassembled WGS sequence"/>
</dbReference>
<dbReference type="Gene3D" id="1.10.10.10">
    <property type="entry name" value="Winged helix-like DNA-binding domain superfamily/Winged helix DNA-binding domain"/>
    <property type="match status" value="1"/>
</dbReference>
<evidence type="ECO:0000259" key="3">
    <source>
        <dbReference type="Pfam" id="PF17782"/>
    </source>
</evidence>
<dbReference type="NCBIfam" id="TIGR00732">
    <property type="entry name" value="dprA"/>
    <property type="match status" value="1"/>
</dbReference>
<evidence type="ECO:0000259" key="2">
    <source>
        <dbReference type="Pfam" id="PF02481"/>
    </source>
</evidence>
<accession>A0A9D2ATN6</accession>
<sequence length="368" mass="40496">MKYEYWLADLNGIPLSKKILLRKCVKAAEELYYMEETQMRKFEFLDEGERNTIQQARKQRDPGAEYDAMVKKGIRFVPWFSDEYPKCLKEIADYPYALYVKGSLPDEKSRRAAVIGARRCTPYGEKYAVEFARTLAGMGVEIISGMARGIDGMGHRGALLGGGRTYAVLGCGVDVCYPKEHIGLYVDILEQGGGILSEFPPGTAPLGRHFPARNRIISGLADAVLVMEAGRKSGSLITVDMALDQGRDVYALPGPVNSPLSDGCNRLIRQGAGILLSPESLAEEWGLSGKGVQPGGKAPAKKDGKNEKVLETKEKLVYSCLGLYPKGVDQVAAETKLDIKDVMELLVTLELEGYIREISKNQYIIARC</sequence>
<dbReference type="SUPFAM" id="SSF102405">
    <property type="entry name" value="MCP/YpsA-like"/>
    <property type="match status" value="1"/>
</dbReference>
<organism evidence="4 5">
    <name type="scientific">Candidatus Mediterraneibacter caccavium</name>
    <dbReference type="NCBI Taxonomy" id="2838661"/>
    <lineage>
        <taxon>Bacteria</taxon>
        <taxon>Bacillati</taxon>
        <taxon>Bacillota</taxon>
        <taxon>Clostridia</taxon>
        <taxon>Lachnospirales</taxon>
        <taxon>Lachnospiraceae</taxon>
        <taxon>Mediterraneibacter</taxon>
    </lineage>
</organism>
<evidence type="ECO:0000313" key="5">
    <source>
        <dbReference type="Proteomes" id="UP000824243"/>
    </source>
</evidence>
<reference evidence="4" key="1">
    <citation type="journal article" date="2021" name="PeerJ">
        <title>Extensive microbial diversity within the chicken gut microbiome revealed by metagenomics and culture.</title>
        <authorList>
            <person name="Gilroy R."/>
            <person name="Ravi A."/>
            <person name="Getino M."/>
            <person name="Pursley I."/>
            <person name="Horton D.L."/>
            <person name="Alikhan N.F."/>
            <person name="Baker D."/>
            <person name="Gharbi K."/>
            <person name="Hall N."/>
            <person name="Watson M."/>
            <person name="Adriaenssens E.M."/>
            <person name="Foster-Nyarko E."/>
            <person name="Jarju S."/>
            <person name="Secka A."/>
            <person name="Antonio M."/>
            <person name="Oren A."/>
            <person name="Chaudhuri R.R."/>
            <person name="La Ragione R."/>
            <person name="Hildebrand F."/>
            <person name="Pallen M.J."/>
        </authorList>
    </citation>
    <scope>NUCLEOTIDE SEQUENCE</scope>
    <source>
        <strain evidence="4">ChiSjej5B23-15282</strain>
    </source>
</reference>
<dbReference type="EMBL" id="DXFA01000181">
    <property type="protein sequence ID" value="HIX49523.1"/>
    <property type="molecule type" value="Genomic_DNA"/>
</dbReference>
<dbReference type="Gene3D" id="3.40.50.450">
    <property type="match status" value="1"/>
</dbReference>
<dbReference type="InterPro" id="IPR041614">
    <property type="entry name" value="DprA_WH"/>
</dbReference>
<dbReference type="InterPro" id="IPR057666">
    <property type="entry name" value="DrpA_SLOG"/>
</dbReference>
<comment type="caution">
    <text evidence="4">The sequence shown here is derived from an EMBL/GenBank/DDBJ whole genome shotgun (WGS) entry which is preliminary data.</text>
</comment>
<gene>
    <name evidence="4" type="primary">dprA</name>
    <name evidence="4" type="ORF">H9981_11040</name>
</gene>
<dbReference type="GO" id="GO:0009294">
    <property type="term" value="P:DNA-mediated transformation"/>
    <property type="evidence" value="ECO:0007669"/>
    <property type="project" value="InterPro"/>
</dbReference>
<dbReference type="Pfam" id="PF17782">
    <property type="entry name" value="WHD_DprA"/>
    <property type="match status" value="1"/>
</dbReference>
<proteinExistence type="inferred from homology"/>
<dbReference type="InterPro" id="IPR036388">
    <property type="entry name" value="WH-like_DNA-bd_sf"/>
</dbReference>